<evidence type="ECO:0000256" key="1">
    <source>
        <dbReference type="SAM" id="MobiDB-lite"/>
    </source>
</evidence>
<feature type="compositionally biased region" description="Low complexity" evidence="1">
    <location>
        <begin position="157"/>
        <end position="167"/>
    </location>
</feature>
<accession>A0A917SBJ7</accession>
<protein>
    <submittedName>
        <fullName evidence="2">Uncharacterized protein</fullName>
    </submittedName>
</protein>
<proteinExistence type="predicted"/>
<reference evidence="2" key="2">
    <citation type="submission" date="2020-09" db="EMBL/GenBank/DDBJ databases">
        <authorList>
            <person name="Sun Q."/>
            <person name="Zhou Y."/>
        </authorList>
    </citation>
    <scope>NUCLEOTIDE SEQUENCE</scope>
    <source>
        <strain evidence="2">CGMCC 4.7306</strain>
    </source>
</reference>
<dbReference type="AlphaFoldDB" id="A0A917SBJ7"/>
<organism evidence="2 3">
    <name type="scientific">Microlunatus endophyticus</name>
    <dbReference type="NCBI Taxonomy" id="1716077"/>
    <lineage>
        <taxon>Bacteria</taxon>
        <taxon>Bacillati</taxon>
        <taxon>Actinomycetota</taxon>
        <taxon>Actinomycetes</taxon>
        <taxon>Propionibacteriales</taxon>
        <taxon>Propionibacteriaceae</taxon>
        <taxon>Microlunatus</taxon>
    </lineage>
</organism>
<keyword evidence="3" id="KW-1185">Reference proteome</keyword>
<feature type="compositionally biased region" description="Basic and acidic residues" evidence="1">
    <location>
        <begin position="147"/>
        <end position="156"/>
    </location>
</feature>
<comment type="caution">
    <text evidence="2">The sequence shown here is derived from an EMBL/GenBank/DDBJ whole genome shotgun (WGS) entry which is preliminary data.</text>
</comment>
<evidence type="ECO:0000313" key="2">
    <source>
        <dbReference type="EMBL" id="GGL69154.1"/>
    </source>
</evidence>
<dbReference type="Proteomes" id="UP000613840">
    <property type="component" value="Unassembled WGS sequence"/>
</dbReference>
<reference evidence="2" key="1">
    <citation type="journal article" date="2014" name="Int. J. Syst. Evol. Microbiol.">
        <title>Complete genome sequence of Corynebacterium casei LMG S-19264T (=DSM 44701T), isolated from a smear-ripened cheese.</title>
        <authorList>
            <consortium name="US DOE Joint Genome Institute (JGI-PGF)"/>
            <person name="Walter F."/>
            <person name="Albersmeier A."/>
            <person name="Kalinowski J."/>
            <person name="Ruckert C."/>
        </authorList>
    </citation>
    <scope>NUCLEOTIDE SEQUENCE</scope>
    <source>
        <strain evidence="2">CGMCC 4.7306</strain>
    </source>
</reference>
<evidence type="ECO:0000313" key="3">
    <source>
        <dbReference type="Proteomes" id="UP000613840"/>
    </source>
</evidence>
<name>A0A917SBJ7_9ACTN</name>
<feature type="region of interest" description="Disordered" evidence="1">
    <location>
        <begin position="95"/>
        <end position="176"/>
    </location>
</feature>
<dbReference type="EMBL" id="BMMZ01000007">
    <property type="protein sequence ID" value="GGL69154.1"/>
    <property type="molecule type" value="Genomic_DNA"/>
</dbReference>
<gene>
    <name evidence="2" type="ORF">GCM10011575_29780</name>
</gene>
<sequence>MICRCSAGRIRGCGATGSSSLYGPSAGRQGEQLKFTEILIGPRAVSFRLEPRLSPDEKATDDLERHFYVRIEGAGLAAEMDKDAMTRWAVQTVATGKLSPEQRQSLPPEVRAAAEQEAKKGWWARRKARSERQSPVVCLSHAVPRPRRPDQARGDAADVPAGGAARPGRFRGDRRP</sequence>